<evidence type="ECO:0000256" key="9">
    <source>
        <dbReference type="ARBA" id="ARBA00022776"/>
    </source>
</evidence>
<evidence type="ECO:0000256" key="6">
    <source>
        <dbReference type="ARBA" id="ARBA00022490"/>
    </source>
</evidence>
<keyword evidence="6" id="KW-0963">Cytoplasm</keyword>
<dbReference type="GO" id="GO:0051301">
    <property type="term" value="P:cell division"/>
    <property type="evidence" value="ECO:0007669"/>
    <property type="project" value="UniProtKB-KW"/>
</dbReference>
<dbReference type="GO" id="GO:0005694">
    <property type="term" value="C:chromosome"/>
    <property type="evidence" value="ECO:0007669"/>
    <property type="project" value="UniProtKB-SubCell"/>
</dbReference>
<dbReference type="FunFam" id="1.25.10.10:FF:000085">
    <property type="entry name" value="Wings apart-like protein homolog"/>
    <property type="match status" value="1"/>
</dbReference>
<evidence type="ECO:0000256" key="13">
    <source>
        <dbReference type="ARBA" id="ARBA00023306"/>
    </source>
</evidence>
<evidence type="ECO:0000256" key="14">
    <source>
        <dbReference type="ARBA" id="ARBA00054706"/>
    </source>
</evidence>
<evidence type="ECO:0000256" key="15">
    <source>
        <dbReference type="ARBA" id="ARBA00064348"/>
    </source>
</evidence>
<comment type="subcellular location">
    <subcellularLocation>
        <location evidence="2">Chromosome</location>
    </subcellularLocation>
    <subcellularLocation>
        <location evidence="3">Cytoplasm</location>
    </subcellularLocation>
    <subcellularLocation>
        <location evidence="1">Nucleus</location>
    </subcellularLocation>
</comment>
<feature type="compositionally biased region" description="Low complexity" evidence="18">
    <location>
        <begin position="443"/>
        <end position="459"/>
    </location>
</feature>
<accession>A0A9Q9XAN6</accession>
<dbReference type="PANTHER" id="PTHR22100">
    <property type="entry name" value="WINGS APART-LIKE PROTEIN HOMOLOG"/>
    <property type="match status" value="1"/>
</dbReference>
<feature type="domain" description="WAPL" evidence="19">
    <location>
        <begin position="577"/>
        <end position="1131"/>
    </location>
</feature>
<dbReference type="InterPro" id="IPR012502">
    <property type="entry name" value="WAPL_dom"/>
</dbReference>
<keyword evidence="10" id="KW-0007">Acetylation</keyword>
<sequence>MTSRFSKTYTRKGGEASSKFDEVFSNKKATLSTKWGETTYKAQLGVKRPLFKPEVPELTKRPRFDDDDSSEDPFGFDSDDESKTVTSRDTPQSEPGSDAAGSGKEQLKTQAEKPSQGPALTAMGTSTLGSSQSVSTKVVGMNSPATTSSASSHVTGTVGAWSRSSITVSKQVSQISSLKSHSRNISVEWDPFGEDSPPGAGEGSSTQAGNSSDGLKSSEQCPAEPEPPVEPVDFEQLPLLKPSSDRVYRRPRNKGMDSSGAGDVQVPAVSSAPASALVKSTAAGVAGSSEVKPAGRGRVRDYTVLHPSCVSMCNVTIQDSMERSVDDFVSPVQADIGEVGTFKRKTDTQPSKPTRFRTTQSKSKKETKLEFFGFEENEAQDTDGDGVASGSTSYKIKYFGFDDLSESDSEDEDDSAAKERKKNKKAAVAEALAASVGSPQINDSQESQESQSSLSTDSQESLDETGATDSQKERHGKQSDKSKEIGRKIFSGPKKSPAKAVYNARHWNQPEPEEVPPPASSRTVAVPVTSVSSSSKDTNSHKDDGVFKAPPPPPKVIKSVTIPTEPYQDIVTALKCRKEHKELYTVVQHVKHFNDVVEFGENQEFTDDFEYLETGLKSTQPLNTRCLSIITLATRCAMPSFRMHLRARGKVAQVFKMLSDAQQHPNLALCTASLMYILSRDRLNMDLDRSCLELMIRLLELEQDDSVADQLNAKEMSRVKEKIRKICETVHNKHLDLENITTGHLAMETLLSLTSKRAGDWFKEELRLLGGLDHIVDKVKECVENLSKEEDKESLVASLWGAERCLRVLESVSDHNPENQAYLIAYKESQLIVSSARALQHCEQMIQRYSREVSSSSSALPQSSHSNVGKAVEDCMRAVIGVLLNLTHDNEWGSTKTGEQDGLIQTALDCVLKVPRYLPQEQRFDIRVLGLGLLINLAEYSARNRHCLVEMEVDLSYLMETEVDVKTAGEEKSRTDEQKEDKREGEKRPMTAKSANALAALVQLFLERERAAVLAEAQTDDLISEAPKSQADQSGEWKETSGEIQWVASETNETNDKKEEEEEELDLNKALQHAGKHMEDSIVASYSALLLGCLCQESPMNVKTVRENLPKGDFSIMAEMLKKFLNFMNLTCSVGTTGQKSISRVIDFLEHC</sequence>
<evidence type="ECO:0000259" key="19">
    <source>
        <dbReference type="PROSITE" id="PS51271"/>
    </source>
</evidence>
<comment type="subunit">
    <text evidence="15">Interacts with the cohesin complex throughout the cell cycle; interacts with both chromatin-bound and soluble pools of the complex. Interacts with RAD21; the interaction is direct. Interacts with PDS5A; the interaction is direct, cohesin-dependent and competitive with CDCA5/SORORIN. Interacts (via FGF motifs) with PDS5B; the interaction is direct. Interacts with a SMC1 protein (SMC1A or SMC1B) and SMC3.</text>
</comment>
<dbReference type="OrthoDB" id="78088at2759"/>
<dbReference type="PROSITE" id="PS51271">
    <property type="entry name" value="WAPL"/>
    <property type="match status" value="1"/>
</dbReference>
<dbReference type="Pfam" id="PF07814">
    <property type="entry name" value="WAPL"/>
    <property type="match status" value="1"/>
</dbReference>
<protein>
    <recommendedName>
        <fullName evidence="16">Wings apart-like protein homolog</fullName>
    </recommendedName>
    <alternativeName>
        <fullName evidence="17">WAPL cohesin release factor</fullName>
    </alternativeName>
</protein>
<feature type="compositionally biased region" description="Polar residues" evidence="18">
    <location>
        <begin position="123"/>
        <end position="136"/>
    </location>
</feature>
<evidence type="ECO:0000256" key="1">
    <source>
        <dbReference type="ARBA" id="ARBA00004123"/>
    </source>
</evidence>
<keyword evidence="11" id="KW-0175">Coiled coil</keyword>
<keyword evidence="8" id="KW-0132">Cell division</keyword>
<feature type="compositionally biased region" description="Acidic residues" evidence="18">
    <location>
        <begin position="403"/>
        <end position="414"/>
    </location>
</feature>
<feature type="compositionally biased region" description="Low complexity" evidence="18">
    <location>
        <begin position="520"/>
        <end position="537"/>
    </location>
</feature>
<dbReference type="KEGG" id="ccar:109058207"/>
<keyword evidence="9" id="KW-0498">Mitosis</keyword>
<dbReference type="GO" id="GO:0005634">
    <property type="term" value="C:nucleus"/>
    <property type="evidence" value="ECO:0007669"/>
    <property type="project" value="UniProtKB-SubCell"/>
</dbReference>
<comment type="function">
    <text evidence="14">Regulator of sister chromatid cohesion in mitosis which negatively regulates cohesin association with chromatin. Involved in both sister chromatid cohesion during interphase and sister-chromatid resolution during early stages of mitosis. Couples DNA replication to sister chromatid cohesion. Cohesion ensures that chromosome partitioning is accurate in both meiotic and mitotic cells and plays an important role in DNA repair.</text>
</comment>
<evidence type="ECO:0000256" key="4">
    <source>
        <dbReference type="ARBA" id="ARBA00006854"/>
    </source>
</evidence>
<gene>
    <name evidence="20" type="primary">wapla</name>
</gene>
<organism evidence="20">
    <name type="scientific">Cyprinus carpio</name>
    <name type="common">Common carp</name>
    <dbReference type="NCBI Taxonomy" id="7962"/>
    <lineage>
        <taxon>Eukaryota</taxon>
        <taxon>Metazoa</taxon>
        <taxon>Chordata</taxon>
        <taxon>Craniata</taxon>
        <taxon>Vertebrata</taxon>
        <taxon>Euteleostomi</taxon>
        <taxon>Actinopterygii</taxon>
        <taxon>Neopterygii</taxon>
        <taxon>Teleostei</taxon>
        <taxon>Ostariophysi</taxon>
        <taxon>Cypriniformes</taxon>
        <taxon>Cyprinidae</taxon>
        <taxon>Cyprininae</taxon>
        <taxon>Cyprinus</taxon>
    </lineage>
</organism>
<feature type="compositionally biased region" description="Basic and acidic residues" evidence="18">
    <location>
        <begin position="470"/>
        <end position="487"/>
    </location>
</feature>
<feature type="compositionally biased region" description="Polar residues" evidence="18">
    <location>
        <begin position="162"/>
        <end position="185"/>
    </location>
</feature>
<evidence type="ECO:0000256" key="5">
    <source>
        <dbReference type="ARBA" id="ARBA00022454"/>
    </source>
</evidence>
<dbReference type="GO" id="GO:0005737">
    <property type="term" value="C:cytoplasm"/>
    <property type="evidence" value="ECO:0007669"/>
    <property type="project" value="UniProtKB-SubCell"/>
</dbReference>
<feature type="compositionally biased region" description="Polar residues" evidence="18">
    <location>
        <begin position="203"/>
        <end position="220"/>
    </location>
</feature>
<evidence type="ECO:0000256" key="3">
    <source>
        <dbReference type="ARBA" id="ARBA00004496"/>
    </source>
</evidence>
<feature type="region of interest" description="Disordered" evidence="18">
    <location>
        <begin position="966"/>
        <end position="992"/>
    </location>
</feature>
<keyword evidence="7" id="KW-0597">Phosphoprotein</keyword>
<feature type="compositionally biased region" description="Acidic residues" evidence="18">
    <location>
        <begin position="373"/>
        <end position="384"/>
    </location>
</feature>
<evidence type="ECO:0000256" key="17">
    <source>
        <dbReference type="ARBA" id="ARBA00080613"/>
    </source>
</evidence>
<feature type="compositionally biased region" description="Basic and acidic residues" evidence="18">
    <location>
        <begin position="54"/>
        <end position="64"/>
    </location>
</feature>
<keyword evidence="13" id="KW-0131">Cell cycle</keyword>
<proteinExistence type="inferred from homology"/>
<evidence type="ECO:0000256" key="16">
    <source>
        <dbReference type="ARBA" id="ARBA00069316"/>
    </source>
</evidence>
<dbReference type="InterPro" id="IPR039874">
    <property type="entry name" value="WAPL"/>
</dbReference>
<dbReference type="InterPro" id="IPR022771">
    <property type="entry name" value="WAPL_C"/>
</dbReference>
<feature type="compositionally biased region" description="Polar residues" evidence="18">
    <location>
        <begin position="84"/>
        <end position="95"/>
    </location>
</feature>
<evidence type="ECO:0000256" key="7">
    <source>
        <dbReference type="ARBA" id="ARBA00022553"/>
    </source>
</evidence>
<evidence type="ECO:0000256" key="10">
    <source>
        <dbReference type="ARBA" id="ARBA00022990"/>
    </source>
</evidence>
<feature type="compositionally biased region" description="Basic and acidic residues" evidence="18">
    <location>
        <begin position="966"/>
        <end position="989"/>
    </location>
</feature>
<dbReference type="PANTHER" id="PTHR22100:SF13">
    <property type="entry name" value="WINGS APART-LIKE PROTEIN HOMOLOG"/>
    <property type="match status" value="1"/>
</dbReference>
<feature type="compositionally biased region" description="Polar residues" evidence="18">
    <location>
        <begin position="143"/>
        <end position="155"/>
    </location>
</feature>
<feature type="region of interest" description="Disordered" evidence="18">
    <location>
        <begin position="403"/>
        <end position="557"/>
    </location>
</feature>
<evidence type="ECO:0000256" key="18">
    <source>
        <dbReference type="SAM" id="MobiDB-lite"/>
    </source>
</evidence>
<feature type="region of interest" description="Disordered" evidence="18">
    <location>
        <begin position="342"/>
        <end position="389"/>
    </location>
</feature>
<evidence type="ECO:0000256" key="11">
    <source>
        <dbReference type="ARBA" id="ARBA00023054"/>
    </source>
</evidence>
<dbReference type="Proteomes" id="UP001155660">
    <property type="component" value="Chromosome B17"/>
</dbReference>
<feature type="compositionally biased region" description="Polar residues" evidence="18">
    <location>
        <begin position="348"/>
        <end position="361"/>
    </location>
</feature>
<dbReference type="AlphaFoldDB" id="A0A9Q9XAN6"/>
<feature type="compositionally biased region" description="Low complexity" evidence="18">
    <location>
        <begin position="264"/>
        <end position="280"/>
    </location>
</feature>
<name>A0A9Q9XAN6_CYPCA</name>
<keyword evidence="5" id="KW-0158">Chromosome</keyword>
<keyword evidence="12" id="KW-0539">Nucleus</keyword>
<dbReference type="RefSeq" id="XP_042598291.1">
    <property type="nucleotide sequence ID" value="XM_042742357.1"/>
</dbReference>
<evidence type="ECO:0000256" key="8">
    <source>
        <dbReference type="ARBA" id="ARBA00022618"/>
    </source>
</evidence>
<evidence type="ECO:0000256" key="12">
    <source>
        <dbReference type="ARBA" id="ARBA00023242"/>
    </source>
</evidence>
<reference evidence="20" key="1">
    <citation type="submission" date="2025-08" db="UniProtKB">
        <authorList>
            <consortium name="RefSeq"/>
        </authorList>
    </citation>
    <scope>IDENTIFICATION</scope>
    <source>
        <tissue evidence="20">Muscle</tissue>
    </source>
</reference>
<dbReference type="GeneID" id="109058207"/>
<evidence type="ECO:0000256" key="2">
    <source>
        <dbReference type="ARBA" id="ARBA00004286"/>
    </source>
</evidence>
<evidence type="ECO:0000313" key="20">
    <source>
        <dbReference type="RefSeq" id="XP_042598291.1"/>
    </source>
</evidence>
<feature type="region of interest" description="Disordered" evidence="18">
    <location>
        <begin position="45"/>
        <end position="293"/>
    </location>
</feature>
<comment type="similarity">
    <text evidence="4">Belongs to the WAPL family.</text>
</comment>
<dbReference type="SMR" id="A0A9Q9XAN6"/>